<feature type="compositionally biased region" description="Gly residues" evidence="1">
    <location>
        <begin position="146"/>
        <end position="166"/>
    </location>
</feature>
<dbReference type="InterPro" id="IPR045670">
    <property type="entry name" value="DUF5916"/>
</dbReference>
<name>A0A381NRU9_9ZZZZ</name>
<dbReference type="SUPFAM" id="SSF49344">
    <property type="entry name" value="CBD9-like"/>
    <property type="match status" value="1"/>
</dbReference>
<dbReference type="CDD" id="cd09618">
    <property type="entry name" value="CBM9_like_2"/>
    <property type="match status" value="1"/>
</dbReference>
<evidence type="ECO:0000256" key="1">
    <source>
        <dbReference type="SAM" id="MobiDB-lite"/>
    </source>
</evidence>
<protein>
    <recommendedName>
        <fullName evidence="2">DUF5916 domain-containing protein</fullName>
    </recommendedName>
</protein>
<accession>A0A381NRU9</accession>
<organism evidence="3">
    <name type="scientific">marine metagenome</name>
    <dbReference type="NCBI Taxonomy" id="408172"/>
    <lineage>
        <taxon>unclassified sequences</taxon>
        <taxon>metagenomes</taxon>
        <taxon>ecological metagenomes</taxon>
    </lineage>
</organism>
<gene>
    <name evidence="3" type="ORF">METZ01_LOCUS9422</name>
</gene>
<reference evidence="3" key="1">
    <citation type="submission" date="2018-05" db="EMBL/GenBank/DDBJ databases">
        <authorList>
            <person name="Lanie J.A."/>
            <person name="Ng W.-L."/>
            <person name="Kazmierczak K.M."/>
            <person name="Andrzejewski T.M."/>
            <person name="Davidsen T.M."/>
            <person name="Wayne K.J."/>
            <person name="Tettelin H."/>
            <person name="Glass J.I."/>
            <person name="Rusch D."/>
            <person name="Podicherti R."/>
            <person name="Tsui H.-C.T."/>
            <person name="Winkler M.E."/>
        </authorList>
    </citation>
    <scope>NUCLEOTIDE SEQUENCE</scope>
</reference>
<dbReference type="Gene3D" id="2.60.40.1190">
    <property type="match status" value="1"/>
</dbReference>
<evidence type="ECO:0000313" key="3">
    <source>
        <dbReference type="EMBL" id="SUZ56568.1"/>
    </source>
</evidence>
<dbReference type="EMBL" id="UINC01000510">
    <property type="protein sequence ID" value="SUZ56568.1"/>
    <property type="molecule type" value="Genomic_DNA"/>
</dbReference>
<evidence type="ECO:0000259" key="2">
    <source>
        <dbReference type="Pfam" id="PF19313"/>
    </source>
</evidence>
<proteinExistence type="predicted"/>
<feature type="region of interest" description="Disordered" evidence="1">
    <location>
        <begin position="142"/>
        <end position="166"/>
    </location>
</feature>
<feature type="domain" description="DUF5916" evidence="2">
    <location>
        <begin position="257"/>
        <end position="360"/>
    </location>
</feature>
<dbReference type="Pfam" id="PF19313">
    <property type="entry name" value="DUF5916"/>
    <property type="match status" value="1"/>
</dbReference>
<sequence>MHRIFCIALIYALIVCADVQAQQAPAASASAIASAPVINGRLDDDAWAEAQVLTGFIQREPSEGQPVSERTEVRVAYDEEALYVGAWLFDSDPTSLVFGQTLRDASLNESDAFVLVLDTYLDRQNGFVFGTTPAGIEYDGQVANEGQGGGGGGRPGGGGGRQQRGSGGGFNLNWDGSWEVATSTDSLGWYAEMRIPFTTLRYGRGGDQTWGLNFERRIRRNSEEAVWAPIPRQFNLYRVSLAGTLDLAAPATRIATINPYVLSNSFKDYTVTSPDAEFGSKVGIDAKVGLNQSLTLDLTVNTDFAQAEVDDQQVNLTRFSLFFPEKRAFFLENAGTFSVGSGRSAELFFSRRIGLSSGQEVPIHAGARMTGKVGDMQLGLLNIQTGGLSVPSTVNGGTLRVAPNNNFGVVRAFREWENRSRIGGIFVSRLNTNSPSDYNLTYGLDGRLGIGQDLTFSGWAGLTTTPLPSGTPDLREGFNNGEYGYAGTGNFVTRDWEISGGYRQIGSEFNPEVGFVNRSAYRYISGRVLYHLRTEGVDWFREFRPHISGNSFWSLGGFNESYYVHIDSHFAFENGAEIHLPGWNLTGEGLDAPFQIRDEGDLPDGGRGPIIIPVGTYNNQELLFVANTNRSAPLSFSAGVTFGEFYSGTRSSPHGSVSYRFRDRLTTSVSMNYFDVKLDEGSFTTSLVRLTGSYSFTPRIYLQANLQYNDDSKNLGSNIRLGWLDTAGTGLFIVYNDTEFLGDIDPLGFRSGPRQRQLVIKYTKLFNLRG</sequence>
<dbReference type="AlphaFoldDB" id="A0A381NRU9"/>